<keyword evidence="1" id="KW-0472">Membrane</keyword>
<feature type="transmembrane region" description="Helical" evidence="1">
    <location>
        <begin position="6"/>
        <end position="27"/>
    </location>
</feature>
<comment type="caution">
    <text evidence="2">The sequence shown here is derived from an EMBL/GenBank/DDBJ whole genome shotgun (WGS) entry which is preliminary data.</text>
</comment>
<name>B1BVS6_CLOPF</name>
<dbReference type="EMBL" id="ABDW01000027">
    <property type="protein sequence ID" value="EDT14216.1"/>
    <property type="molecule type" value="Genomic_DNA"/>
</dbReference>
<feature type="transmembrane region" description="Helical" evidence="1">
    <location>
        <begin position="42"/>
        <end position="62"/>
    </location>
</feature>
<sequence length="161" mass="19345">MNTIYLFSIIILIFLIMVLKSIQYYYFLKDKQNVYVLIKKKYMRFGIILILLTILNLLSIFTQNKIQPVFISLLLIEIFAENLLTVLDLFKKNFLVLNLEQKVLRKKIFLYKIPSMYFLLILIEYTFIIYISPNIITITNIILFILVLYFLITNKKQKPNR</sequence>
<evidence type="ECO:0000313" key="3">
    <source>
        <dbReference type="Proteomes" id="UP000005337"/>
    </source>
</evidence>
<protein>
    <submittedName>
        <fullName evidence="2">Putative copy number protein</fullName>
    </submittedName>
</protein>
<accession>B1BVS6</accession>
<feature type="transmembrane region" description="Helical" evidence="1">
    <location>
        <begin position="108"/>
        <end position="129"/>
    </location>
</feature>
<organism evidence="2 3">
    <name type="scientific">Clostridium perfringens E str. JGS1987</name>
    <dbReference type="NCBI Taxonomy" id="451755"/>
    <lineage>
        <taxon>Bacteria</taxon>
        <taxon>Bacillati</taxon>
        <taxon>Bacillota</taxon>
        <taxon>Clostridia</taxon>
        <taxon>Eubacteriales</taxon>
        <taxon>Clostridiaceae</taxon>
        <taxon>Clostridium</taxon>
    </lineage>
</organism>
<keyword evidence="1" id="KW-0812">Transmembrane</keyword>
<reference evidence="2 3" key="1">
    <citation type="submission" date="2007-07" db="EMBL/GenBank/DDBJ databases">
        <title>Annotation of Clostridium perfringens E str. JGS1987.</title>
        <authorList>
            <person name="Paulsen I."/>
            <person name="Sebastian Y."/>
        </authorList>
    </citation>
    <scope>NUCLEOTIDE SEQUENCE [LARGE SCALE GENOMIC DNA]</scope>
    <source>
        <strain evidence="3">E str. JGS1987</strain>
    </source>
</reference>
<evidence type="ECO:0000313" key="2">
    <source>
        <dbReference type="EMBL" id="EDT14216.1"/>
    </source>
</evidence>
<keyword evidence="1" id="KW-1133">Transmembrane helix</keyword>
<dbReference type="AlphaFoldDB" id="B1BVS6"/>
<proteinExistence type="predicted"/>
<gene>
    <name evidence="2" type="ORF">AC3_A0661</name>
</gene>
<dbReference type="Proteomes" id="UP000005337">
    <property type="component" value="Unassembled WGS sequence"/>
</dbReference>
<feature type="transmembrane region" description="Helical" evidence="1">
    <location>
        <begin position="135"/>
        <end position="152"/>
    </location>
</feature>
<evidence type="ECO:0000256" key="1">
    <source>
        <dbReference type="SAM" id="Phobius"/>
    </source>
</evidence>